<dbReference type="CDD" id="cd02522">
    <property type="entry name" value="GT_2_like_a"/>
    <property type="match status" value="1"/>
</dbReference>
<sequence>MTSRNLAIIVPVLNEVNAIHDLINHLKPYAERGNEVLFVDGGSRDGTAAAIQSAGGRVITSAAGRAKQMNAGARATSSQYLAFLHADTRLPSNADHIMVALLSQKTLAWGRFDVKIEGQSRLLPIIAFMMNWRSRLTHIATGDQVLFMSRLLFEIVGCFPDQPLMEDIEISKQLKQCAPPYCVKHKVTTSGRRWDSRGSWKTIALMWKLRWSYWRGESPETLAEQYR</sequence>
<dbReference type="InterPro" id="IPR029044">
    <property type="entry name" value="Nucleotide-diphossugar_trans"/>
</dbReference>
<dbReference type="AlphaFoldDB" id="A0AAW7XE83"/>
<keyword evidence="3" id="KW-0328">Glycosyltransferase</keyword>
<dbReference type="PANTHER" id="PTHR43646:SF2">
    <property type="entry name" value="GLYCOSYLTRANSFERASE 2-LIKE DOMAIN-CONTAINING PROTEIN"/>
    <property type="match status" value="1"/>
</dbReference>
<comment type="subcellular location">
    <subcellularLocation>
        <location evidence="1">Cell membrane</location>
    </subcellularLocation>
</comment>
<dbReference type="NCBIfam" id="TIGR04283">
    <property type="entry name" value="glyco_like_mftF"/>
    <property type="match status" value="1"/>
</dbReference>
<feature type="domain" description="Glycosyltransferase 2-like" evidence="6">
    <location>
        <begin position="8"/>
        <end position="127"/>
    </location>
</feature>
<keyword evidence="5" id="KW-0472">Membrane</keyword>
<evidence type="ECO:0000313" key="8">
    <source>
        <dbReference type="Proteomes" id="UP001169862"/>
    </source>
</evidence>
<dbReference type="InterPro" id="IPR001173">
    <property type="entry name" value="Glyco_trans_2-like"/>
</dbReference>
<organism evidence="7 8">
    <name type="scientific">Neptunomonas phycophila</name>
    <dbReference type="NCBI Taxonomy" id="1572645"/>
    <lineage>
        <taxon>Bacteria</taxon>
        <taxon>Pseudomonadati</taxon>
        <taxon>Pseudomonadota</taxon>
        <taxon>Gammaproteobacteria</taxon>
        <taxon>Oceanospirillales</taxon>
        <taxon>Oceanospirillaceae</taxon>
        <taxon>Neptunomonas</taxon>
    </lineage>
</organism>
<gene>
    <name evidence="7" type="ORF">Q4490_02975</name>
</gene>
<accession>A0AAW7XE83</accession>
<dbReference type="PANTHER" id="PTHR43646">
    <property type="entry name" value="GLYCOSYLTRANSFERASE"/>
    <property type="match status" value="1"/>
</dbReference>
<reference evidence="7" key="1">
    <citation type="submission" date="2023-07" db="EMBL/GenBank/DDBJ databases">
        <title>Genome content predicts the carbon catabolic preferences of heterotrophic bacteria.</title>
        <authorList>
            <person name="Gralka M."/>
        </authorList>
    </citation>
    <scope>NUCLEOTIDE SEQUENCE</scope>
    <source>
        <strain evidence="7">I2M16</strain>
    </source>
</reference>
<comment type="caution">
    <text evidence="7">The sequence shown here is derived from an EMBL/GenBank/DDBJ whole genome shotgun (WGS) entry which is preliminary data.</text>
</comment>
<evidence type="ECO:0000256" key="5">
    <source>
        <dbReference type="ARBA" id="ARBA00023136"/>
    </source>
</evidence>
<keyword evidence="2" id="KW-1003">Cell membrane</keyword>
<proteinExistence type="predicted"/>
<dbReference type="Pfam" id="PF00535">
    <property type="entry name" value="Glycos_transf_2"/>
    <property type="match status" value="1"/>
</dbReference>
<dbReference type="InterPro" id="IPR026461">
    <property type="entry name" value="Trfase_2_rSAM/seldom_assoc"/>
</dbReference>
<dbReference type="GO" id="GO:0005886">
    <property type="term" value="C:plasma membrane"/>
    <property type="evidence" value="ECO:0007669"/>
    <property type="project" value="UniProtKB-SubCell"/>
</dbReference>
<protein>
    <submittedName>
        <fullName evidence="7">TIGR04283 family arsenosugar biosynthesis glycosyltransferase</fullName>
    </submittedName>
</protein>
<evidence type="ECO:0000256" key="1">
    <source>
        <dbReference type="ARBA" id="ARBA00004236"/>
    </source>
</evidence>
<dbReference type="Gene3D" id="3.90.550.10">
    <property type="entry name" value="Spore Coat Polysaccharide Biosynthesis Protein SpsA, Chain A"/>
    <property type="match status" value="1"/>
</dbReference>
<dbReference type="GO" id="GO:0016757">
    <property type="term" value="F:glycosyltransferase activity"/>
    <property type="evidence" value="ECO:0007669"/>
    <property type="project" value="UniProtKB-KW"/>
</dbReference>
<evidence type="ECO:0000259" key="6">
    <source>
        <dbReference type="Pfam" id="PF00535"/>
    </source>
</evidence>
<evidence type="ECO:0000256" key="3">
    <source>
        <dbReference type="ARBA" id="ARBA00022676"/>
    </source>
</evidence>
<dbReference type="SUPFAM" id="SSF53448">
    <property type="entry name" value="Nucleotide-diphospho-sugar transferases"/>
    <property type="match status" value="1"/>
</dbReference>
<name>A0AAW7XE83_9GAMM</name>
<evidence type="ECO:0000256" key="2">
    <source>
        <dbReference type="ARBA" id="ARBA00022475"/>
    </source>
</evidence>
<keyword evidence="4" id="KW-0808">Transferase</keyword>
<evidence type="ECO:0000313" key="7">
    <source>
        <dbReference type="EMBL" id="MDO6452519.1"/>
    </source>
</evidence>
<dbReference type="Proteomes" id="UP001169862">
    <property type="component" value="Unassembled WGS sequence"/>
</dbReference>
<dbReference type="RefSeq" id="WP_303548560.1">
    <property type="nucleotide sequence ID" value="NZ_JAUOPG010000002.1"/>
</dbReference>
<dbReference type="EMBL" id="JAUOPG010000002">
    <property type="protein sequence ID" value="MDO6452519.1"/>
    <property type="molecule type" value="Genomic_DNA"/>
</dbReference>
<evidence type="ECO:0000256" key="4">
    <source>
        <dbReference type="ARBA" id="ARBA00022679"/>
    </source>
</evidence>